<organism evidence="2">
    <name type="scientific">marine sediment metagenome</name>
    <dbReference type="NCBI Taxonomy" id="412755"/>
    <lineage>
        <taxon>unclassified sequences</taxon>
        <taxon>metagenomes</taxon>
        <taxon>ecological metagenomes</taxon>
    </lineage>
</organism>
<protein>
    <recommendedName>
        <fullName evidence="1">MOFRL domain-containing protein</fullName>
    </recommendedName>
</protein>
<gene>
    <name evidence="2" type="ORF">S03H2_04160</name>
</gene>
<dbReference type="PANTHER" id="PTHR12227">
    <property type="entry name" value="GLYCERATE KINASE"/>
    <property type="match status" value="1"/>
</dbReference>
<dbReference type="GO" id="GO:0005737">
    <property type="term" value="C:cytoplasm"/>
    <property type="evidence" value="ECO:0007669"/>
    <property type="project" value="TreeGrafter"/>
</dbReference>
<dbReference type="Pfam" id="PF05161">
    <property type="entry name" value="MOFRL"/>
    <property type="match status" value="1"/>
</dbReference>
<dbReference type="SUPFAM" id="SSF82544">
    <property type="entry name" value="GckA/TtuD-like"/>
    <property type="match status" value="1"/>
</dbReference>
<proteinExistence type="predicted"/>
<sequence>EITRRNRPLKPPCAVIAGGETTVKIQANERGLGGPSQEFALGASLKISGQENIVVCSIGTDGTDGPTGIAGAIVDGRTIQRAEETGIDIFDSLSKHDSSHVAIKLKDAMYTYPTDTNVMDLYLMVIL</sequence>
<comment type="caution">
    <text evidence="2">The sequence shown here is derived from an EMBL/GenBank/DDBJ whole genome shotgun (WGS) entry which is preliminary data.</text>
</comment>
<accession>X1FF00</accession>
<dbReference type="InterPro" id="IPR037035">
    <property type="entry name" value="GK-like_C_sf"/>
</dbReference>
<name>X1FF00_9ZZZZ</name>
<dbReference type="PANTHER" id="PTHR12227:SF0">
    <property type="entry name" value="GLYCERATE KINASE"/>
    <property type="match status" value="1"/>
</dbReference>
<dbReference type="InterPro" id="IPR039760">
    <property type="entry name" value="MOFRL_protein"/>
</dbReference>
<evidence type="ECO:0000313" key="2">
    <source>
        <dbReference type="EMBL" id="GAH19368.1"/>
    </source>
</evidence>
<dbReference type="InterPro" id="IPR007835">
    <property type="entry name" value="MOFRL"/>
</dbReference>
<dbReference type="EMBL" id="BARU01001622">
    <property type="protein sequence ID" value="GAH19368.1"/>
    <property type="molecule type" value="Genomic_DNA"/>
</dbReference>
<dbReference type="AlphaFoldDB" id="X1FF00"/>
<reference evidence="2" key="1">
    <citation type="journal article" date="2014" name="Front. Microbiol.">
        <title>High frequency of phylogenetically diverse reductive dehalogenase-homologous genes in deep subseafloor sedimentary metagenomes.</title>
        <authorList>
            <person name="Kawai M."/>
            <person name="Futagami T."/>
            <person name="Toyoda A."/>
            <person name="Takaki Y."/>
            <person name="Nishi S."/>
            <person name="Hori S."/>
            <person name="Arai W."/>
            <person name="Tsubouchi T."/>
            <person name="Morono Y."/>
            <person name="Uchiyama I."/>
            <person name="Ito T."/>
            <person name="Fujiyama A."/>
            <person name="Inagaki F."/>
            <person name="Takami H."/>
        </authorList>
    </citation>
    <scope>NUCLEOTIDE SEQUENCE</scope>
    <source>
        <strain evidence="2">Expedition CK06-06</strain>
    </source>
</reference>
<feature type="non-terminal residue" evidence="2">
    <location>
        <position position="1"/>
    </location>
</feature>
<feature type="domain" description="MOFRL" evidence="1">
    <location>
        <begin position="13"/>
        <end position="120"/>
    </location>
</feature>
<dbReference type="GO" id="GO:0008887">
    <property type="term" value="F:glycerate kinase activity"/>
    <property type="evidence" value="ECO:0007669"/>
    <property type="project" value="InterPro"/>
</dbReference>
<evidence type="ECO:0000259" key="1">
    <source>
        <dbReference type="Pfam" id="PF05161"/>
    </source>
</evidence>
<dbReference type="Gene3D" id="3.40.1480.10">
    <property type="entry name" value="MOFRL domain"/>
    <property type="match status" value="1"/>
</dbReference>